<dbReference type="RefSeq" id="WP_332616605.1">
    <property type="nucleotide sequence ID" value="NZ_JAXGFP010000004.1"/>
</dbReference>
<dbReference type="Proteomes" id="UP001355056">
    <property type="component" value="Unassembled WGS sequence"/>
</dbReference>
<feature type="compositionally biased region" description="Acidic residues" evidence="1">
    <location>
        <begin position="218"/>
        <end position="233"/>
    </location>
</feature>
<reference evidence="2 3" key="1">
    <citation type="journal article" date="2016" name="Int. J. Syst. Evol. Microbiol.">
        <title>Lysobacter erysipheiresistens sp. nov., an antagonist of powdery mildew, isolated from tobacco-cultivated soil.</title>
        <authorList>
            <person name="Xie B."/>
            <person name="Li T."/>
            <person name="Lin X."/>
            <person name="Wang C.J."/>
            <person name="Chen Y.J."/>
            <person name="Liu W.J."/>
            <person name="Zhao Z.W."/>
        </authorList>
    </citation>
    <scope>NUCLEOTIDE SEQUENCE [LARGE SCALE GENOMIC DNA]</scope>
    <source>
        <strain evidence="2 3">RS-LYSO-3</strain>
    </source>
</reference>
<feature type="region of interest" description="Disordered" evidence="1">
    <location>
        <begin position="246"/>
        <end position="265"/>
    </location>
</feature>
<evidence type="ECO:0008006" key="4">
    <source>
        <dbReference type="Google" id="ProtNLM"/>
    </source>
</evidence>
<organism evidence="2 3">
    <name type="scientific">Novilysobacter erysipheiresistens</name>
    <dbReference type="NCBI Taxonomy" id="1749332"/>
    <lineage>
        <taxon>Bacteria</taxon>
        <taxon>Pseudomonadati</taxon>
        <taxon>Pseudomonadota</taxon>
        <taxon>Gammaproteobacteria</taxon>
        <taxon>Lysobacterales</taxon>
        <taxon>Lysobacteraceae</taxon>
        <taxon>Novilysobacter</taxon>
    </lineage>
</organism>
<name>A0ABU7YYQ5_9GAMM</name>
<feature type="region of interest" description="Disordered" evidence="1">
    <location>
        <begin position="171"/>
        <end position="236"/>
    </location>
</feature>
<evidence type="ECO:0000313" key="2">
    <source>
        <dbReference type="EMBL" id="MEG3184100.1"/>
    </source>
</evidence>
<feature type="compositionally biased region" description="Low complexity" evidence="1">
    <location>
        <begin position="207"/>
        <end position="217"/>
    </location>
</feature>
<accession>A0ABU7YYQ5</accession>
<protein>
    <recommendedName>
        <fullName evidence="4">General secretion pathway protein N</fullName>
    </recommendedName>
</protein>
<evidence type="ECO:0000313" key="3">
    <source>
        <dbReference type="Proteomes" id="UP001355056"/>
    </source>
</evidence>
<keyword evidence="3" id="KW-1185">Reference proteome</keyword>
<dbReference type="EMBL" id="JAXGFP010000004">
    <property type="protein sequence ID" value="MEG3184100.1"/>
    <property type="molecule type" value="Genomic_DNA"/>
</dbReference>
<gene>
    <name evidence="2" type="ORF">SNE34_08770</name>
</gene>
<sequence>MRLDDAGPRTWLLAAVAGWALAAWLLAAAGMGGAVEPLADDPGLLEPLPPVRPSPPLRLGPLGQYDAIASRPLFSEDREPQPFFLQGEGEEAEERAFDYVLTSVLITPQLEMAILQPREGGESVRVRLDHAPQSHPGWRLVELDQRSAVFEGPEGPLTLQLRVYDGVGGERPTAVARPQPDRSRIPIIPPPVNRVDDAVAKPPETVESAAEATPQAPAEEEAGDDPGFADEMTEQAQMDAIRERIEARRNQLRNEQKSKPPVDSP</sequence>
<evidence type="ECO:0000256" key="1">
    <source>
        <dbReference type="SAM" id="MobiDB-lite"/>
    </source>
</evidence>
<proteinExistence type="predicted"/>
<comment type="caution">
    <text evidence="2">The sequence shown here is derived from an EMBL/GenBank/DDBJ whole genome shotgun (WGS) entry which is preliminary data.</text>
</comment>